<sequence length="278" mass="31514">MVNRVERAAAAVVDPAVFYLRYTVLLTVFFFMSILRNVQFVYNKIRLRVFSMTYFPNNSPRVIRDDVNKLAKIPQRLSCIVNLRSDDDENGGVNGVIADIAELAAWCLSLGIPSLTIYEYNGSVKEYLPELKRYVGKNLLTYFGNPPPNFAIRIPHLNVVVQHSEDVAIDLEISLLSRVDGKPTIVELTKTISELSVNKELSLQDITVDLIDEELTELVGPEPDLVVCFGPVLDLQDYPPWHIRLSELYWEPDNTSVNYAVFIRALQKFAHSKVNLGK</sequence>
<organism evidence="14 15">
    <name type="scientific">Metschnikowia aff. pulcherrima</name>
    <dbReference type="NCBI Taxonomy" id="2163413"/>
    <lineage>
        <taxon>Eukaryota</taxon>
        <taxon>Fungi</taxon>
        <taxon>Dikarya</taxon>
        <taxon>Ascomycota</taxon>
        <taxon>Saccharomycotina</taxon>
        <taxon>Pichiomycetes</taxon>
        <taxon>Metschnikowiaceae</taxon>
        <taxon>Metschnikowia</taxon>
    </lineage>
</organism>
<keyword evidence="7 13" id="KW-0812">Transmembrane</keyword>
<comment type="similarity">
    <text evidence="4">Belongs to the UPP synthase family.</text>
</comment>
<comment type="cofactor">
    <cofactor evidence="1">
        <name>Mg(2+)</name>
        <dbReference type="ChEBI" id="CHEBI:18420"/>
    </cofactor>
</comment>
<dbReference type="Proteomes" id="UP000292447">
    <property type="component" value="Chromosome I"/>
</dbReference>
<dbReference type="Gene3D" id="3.40.1180.10">
    <property type="entry name" value="Decaprenyl diphosphate synthase-like"/>
    <property type="match status" value="1"/>
</dbReference>
<proteinExistence type="inferred from homology"/>
<keyword evidence="8" id="KW-0256">Endoplasmic reticulum</keyword>
<evidence type="ECO:0000256" key="7">
    <source>
        <dbReference type="ARBA" id="ARBA00022692"/>
    </source>
</evidence>
<keyword evidence="11 13" id="KW-0472">Membrane</keyword>
<evidence type="ECO:0000256" key="13">
    <source>
        <dbReference type="SAM" id="Phobius"/>
    </source>
</evidence>
<evidence type="ECO:0000256" key="8">
    <source>
        <dbReference type="ARBA" id="ARBA00022824"/>
    </source>
</evidence>
<evidence type="ECO:0000256" key="10">
    <source>
        <dbReference type="ARBA" id="ARBA00022989"/>
    </source>
</evidence>
<keyword evidence="6" id="KW-0808">Transferase</keyword>
<evidence type="ECO:0000256" key="12">
    <source>
        <dbReference type="ARBA" id="ARBA00047353"/>
    </source>
</evidence>
<dbReference type="PANTHER" id="PTHR21528:SF0">
    <property type="entry name" value="DEHYDRODOLICHYL DIPHOSPHATE SYNTHASE COMPLEX SUBUNIT NUS1"/>
    <property type="match status" value="1"/>
</dbReference>
<evidence type="ECO:0000256" key="6">
    <source>
        <dbReference type="ARBA" id="ARBA00022679"/>
    </source>
</evidence>
<dbReference type="InterPro" id="IPR036424">
    <property type="entry name" value="UPP_synth-like_sf"/>
</dbReference>
<keyword evidence="15" id="KW-1185">Reference proteome</keyword>
<evidence type="ECO:0000313" key="15">
    <source>
        <dbReference type="Proteomes" id="UP000292447"/>
    </source>
</evidence>
<dbReference type="GO" id="GO:1904423">
    <property type="term" value="C:dehydrodolichyl diphosphate synthase complex"/>
    <property type="evidence" value="ECO:0007669"/>
    <property type="project" value="InterPro"/>
</dbReference>
<dbReference type="AlphaFoldDB" id="A0A4V1ADN6"/>
<evidence type="ECO:0000256" key="1">
    <source>
        <dbReference type="ARBA" id="ARBA00001946"/>
    </source>
</evidence>
<evidence type="ECO:0000256" key="11">
    <source>
        <dbReference type="ARBA" id="ARBA00023136"/>
    </source>
</evidence>
<protein>
    <recommendedName>
        <fullName evidence="5">ditrans,polycis-polyprenyl diphosphate synthase [(2E,6E)-farnesyldiphosphate specific]</fullName>
        <ecNumber evidence="5">2.5.1.87</ecNumber>
    </recommendedName>
</protein>
<name>A0A4V1ADN6_9ASCO</name>
<dbReference type="EMBL" id="CP034456">
    <property type="protein sequence ID" value="QBM86343.1"/>
    <property type="molecule type" value="Genomic_DNA"/>
</dbReference>
<gene>
    <name evidence="14" type="primary">MPUL0A09800</name>
    <name evidence="14" type="ORF">METSCH_A09800</name>
</gene>
<comment type="pathway">
    <text evidence="3">Protein modification; protein glycosylation.</text>
</comment>
<dbReference type="GO" id="GO:0045547">
    <property type="term" value="F:ditrans,polycis-polyprenyl diphosphate synthase [(2E,6E)-farnesyl diphosphate specific] activity"/>
    <property type="evidence" value="ECO:0007669"/>
    <property type="project" value="UniProtKB-EC"/>
</dbReference>
<dbReference type="STRING" id="2163413.A0A4V1ADN6"/>
<dbReference type="InterPro" id="IPR038887">
    <property type="entry name" value="Nus1/NgBR"/>
</dbReference>
<comment type="catalytic activity">
    <reaction evidence="12">
        <text>n isopentenyl diphosphate + (2E,6E)-farnesyl diphosphate = a di-trans,poly-cis-polyprenyl diphosphate + n diphosphate</text>
        <dbReference type="Rhea" id="RHEA:53008"/>
        <dbReference type="Rhea" id="RHEA-COMP:19494"/>
        <dbReference type="ChEBI" id="CHEBI:33019"/>
        <dbReference type="ChEBI" id="CHEBI:128769"/>
        <dbReference type="ChEBI" id="CHEBI:136960"/>
        <dbReference type="ChEBI" id="CHEBI:175763"/>
        <dbReference type="EC" id="2.5.1.87"/>
    </reaction>
</comment>
<comment type="subcellular location">
    <subcellularLocation>
        <location evidence="2">Endoplasmic reticulum membrane</location>
    </subcellularLocation>
</comment>
<evidence type="ECO:0000256" key="2">
    <source>
        <dbReference type="ARBA" id="ARBA00004586"/>
    </source>
</evidence>
<accession>A0A4V1ADN6</accession>
<evidence type="ECO:0000313" key="14">
    <source>
        <dbReference type="EMBL" id="QBM86343.1"/>
    </source>
</evidence>
<dbReference type="EC" id="2.5.1.87" evidence="5"/>
<keyword evidence="10 13" id="KW-1133">Transmembrane helix</keyword>
<evidence type="ECO:0000256" key="4">
    <source>
        <dbReference type="ARBA" id="ARBA00005432"/>
    </source>
</evidence>
<dbReference type="PANTHER" id="PTHR21528">
    <property type="entry name" value="DEHYDRODOLICHYL DIPHOSPHATE SYNTHASE COMPLEX SUBUNIT NUS1"/>
    <property type="match status" value="1"/>
</dbReference>
<dbReference type="UniPathway" id="UPA00378"/>
<dbReference type="GO" id="GO:0005789">
    <property type="term" value="C:endoplasmic reticulum membrane"/>
    <property type="evidence" value="ECO:0007669"/>
    <property type="project" value="UniProtKB-SubCell"/>
</dbReference>
<reference evidence="15" key="1">
    <citation type="submission" date="2019-03" db="EMBL/GenBank/DDBJ databases">
        <title>Snf2 controls pulcherriminic acid biosynthesis and connects pigmentation and antifungal activity of the yeast Metschnikowia pulcherrima.</title>
        <authorList>
            <person name="Gore-Lloyd D."/>
            <person name="Sumann I."/>
            <person name="Brachmann A.O."/>
            <person name="Schneeberger K."/>
            <person name="Ortiz-Merino R.A."/>
            <person name="Moreno-Beltran M."/>
            <person name="Schlaefli M."/>
            <person name="Kirner P."/>
            <person name="Santos Kron A."/>
            <person name="Wolfe K.H."/>
            <person name="Piel J."/>
            <person name="Ahrens C.H."/>
            <person name="Henk D."/>
            <person name="Freimoser F.M."/>
        </authorList>
    </citation>
    <scope>NUCLEOTIDE SEQUENCE [LARGE SCALE GENOMIC DNA]</scope>
    <source>
        <strain evidence="15">APC 1.2</strain>
    </source>
</reference>
<feature type="transmembrane region" description="Helical" evidence="13">
    <location>
        <begin position="20"/>
        <end position="38"/>
    </location>
</feature>
<keyword evidence="9" id="KW-0460">Magnesium</keyword>
<evidence type="ECO:0000256" key="3">
    <source>
        <dbReference type="ARBA" id="ARBA00004922"/>
    </source>
</evidence>
<dbReference type="SUPFAM" id="SSF64005">
    <property type="entry name" value="Undecaprenyl diphosphate synthase"/>
    <property type="match status" value="1"/>
</dbReference>
<evidence type="ECO:0000256" key="5">
    <source>
        <dbReference type="ARBA" id="ARBA00012596"/>
    </source>
</evidence>
<evidence type="ECO:0000256" key="9">
    <source>
        <dbReference type="ARBA" id="ARBA00022842"/>
    </source>
</evidence>